<dbReference type="InterPro" id="IPR002397">
    <property type="entry name" value="Cyt_P450_B"/>
</dbReference>
<dbReference type="GO" id="GO:0020037">
    <property type="term" value="F:heme binding"/>
    <property type="evidence" value="ECO:0007669"/>
    <property type="project" value="InterPro"/>
</dbReference>
<evidence type="ECO:0000313" key="3">
    <source>
        <dbReference type="EMBL" id="NEB67265.1"/>
    </source>
</evidence>
<dbReference type="InterPro" id="IPR036396">
    <property type="entry name" value="Cyt_P450_sf"/>
</dbReference>
<dbReference type="Gene3D" id="1.10.630.10">
    <property type="entry name" value="Cytochrome P450"/>
    <property type="match status" value="2"/>
</dbReference>
<reference evidence="3 4" key="1">
    <citation type="submission" date="2020-01" db="EMBL/GenBank/DDBJ databases">
        <title>Insect and environment-associated Actinomycetes.</title>
        <authorList>
            <person name="Currrie C."/>
            <person name="Chevrette M."/>
            <person name="Carlson C."/>
            <person name="Stubbendieck R."/>
            <person name="Wendt-Pienkowski E."/>
        </authorList>
    </citation>
    <scope>NUCLEOTIDE SEQUENCE [LARGE SCALE GENOMIC DNA]</scope>
    <source>
        <strain evidence="3 4">SID14438</strain>
    </source>
</reference>
<sequence>MPADRSEALPTARRPHRLSGGQPGLLEPGASTDPYRLRLYRVLRTDFPLGYDPGLGAWLLSRYADVALALTDPRFTGYPHDGAPRGPVPAPLGLCRGSLVCTPLPDGVTAPGPGPSADASQGAAPASMAAKLSAVERTAYVLARRIAGRDRADLVGEFCRWLPAGADAVAAGLSYPDLNAPPRHAVHQRPGGGTGDCARHTGLRERALASFLANMLDDPDLLAAAAGSGAGMLLGRAWTETLRRDPPVQIVLRRTRTEVRVSGGTLPGGAPVACLIGAAGRDPVRFAAPDRFDPLRSDADPLLTGPAGCPAALLGRLEAEHGLRALLAAMPRIRWAEGFRPASSGVLTRGPRALLVRPS</sequence>
<dbReference type="PANTHER" id="PTHR46696">
    <property type="entry name" value="P450, PUTATIVE (EUROFUNG)-RELATED"/>
    <property type="match status" value="1"/>
</dbReference>
<dbReference type="AlphaFoldDB" id="A0A6N9V6H3"/>
<accession>A0A6N9V6H3</accession>
<dbReference type="Proteomes" id="UP000471648">
    <property type="component" value="Unassembled WGS sequence"/>
</dbReference>
<protein>
    <submittedName>
        <fullName evidence="3">Cytochrome P450</fullName>
    </submittedName>
</protein>
<dbReference type="SUPFAM" id="SSF48264">
    <property type="entry name" value="Cytochrome P450"/>
    <property type="match status" value="1"/>
</dbReference>
<dbReference type="RefSeq" id="WP_164356935.1">
    <property type="nucleotide sequence ID" value="NZ_JAAGME010000381.1"/>
</dbReference>
<comment type="similarity">
    <text evidence="1">Belongs to the cytochrome P450 family.</text>
</comment>
<name>A0A6N9V6H3_STRMI</name>
<feature type="region of interest" description="Disordered" evidence="2">
    <location>
        <begin position="1"/>
        <end position="30"/>
    </location>
</feature>
<dbReference type="Pfam" id="PF00067">
    <property type="entry name" value="p450"/>
    <property type="match status" value="1"/>
</dbReference>
<dbReference type="PRINTS" id="PR00359">
    <property type="entry name" value="BP450"/>
</dbReference>
<dbReference type="GO" id="GO:0004497">
    <property type="term" value="F:monooxygenase activity"/>
    <property type="evidence" value="ECO:0007669"/>
    <property type="project" value="InterPro"/>
</dbReference>
<dbReference type="InterPro" id="IPR001128">
    <property type="entry name" value="Cyt_P450"/>
</dbReference>
<evidence type="ECO:0000313" key="4">
    <source>
        <dbReference type="Proteomes" id="UP000471648"/>
    </source>
</evidence>
<evidence type="ECO:0000256" key="2">
    <source>
        <dbReference type="SAM" id="MobiDB-lite"/>
    </source>
</evidence>
<dbReference type="EMBL" id="JAAGME010000381">
    <property type="protein sequence ID" value="NEB67265.1"/>
    <property type="molecule type" value="Genomic_DNA"/>
</dbReference>
<dbReference type="GO" id="GO:0005506">
    <property type="term" value="F:iron ion binding"/>
    <property type="evidence" value="ECO:0007669"/>
    <property type="project" value="InterPro"/>
</dbReference>
<evidence type="ECO:0000256" key="1">
    <source>
        <dbReference type="ARBA" id="ARBA00010617"/>
    </source>
</evidence>
<dbReference type="GO" id="GO:0016705">
    <property type="term" value="F:oxidoreductase activity, acting on paired donors, with incorporation or reduction of molecular oxygen"/>
    <property type="evidence" value="ECO:0007669"/>
    <property type="project" value="InterPro"/>
</dbReference>
<gene>
    <name evidence="3" type="ORF">G3I39_09415</name>
</gene>
<comment type="caution">
    <text evidence="3">The sequence shown here is derived from an EMBL/GenBank/DDBJ whole genome shotgun (WGS) entry which is preliminary data.</text>
</comment>
<dbReference type="PANTHER" id="PTHR46696:SF3">
    <property type="entry name" value="PULCHERRIMINIC ACID SYNTHASE"/>
    <property type="match status" value="1"/>
</dbReference>
<organism evidence="3 4">
    <name type="scientific">Streptomyces microflavus</name>
    <name type="common">Streptomyces lipmanii</name>
    <dbReference type="NCBI Taxonomy" id="1919"/>
    <lineage>
        <taxon>Bacteria</taxon>
        <taxon>Bacillati</taxon>
        <taxon>Actinomycetota</taxon>
        <taxon>Actinomycetes</taxon>
        <taxon>Kitasatosporales</taxon>
        <taxon>Streptomycetaceae</taxon>
        <taxon>Streptomyces</taxon>
    </lineage>
</organism>
<proteinExistence type="inferred from homology"/>